<evidence type="ECO:0000313" key="2">
    <source>
        <dbReference type="Proteomes" id="UP000003577"/>
    </source>
</evidence>
<sequence>MVLPICFLTVGQVAVLVAVLFIQNPPVNEKCPVTVHHRAVSV</sequence>
<reference evidence="1 2" key="1">
    <citation type="submission" date="2007-03" db="EMBL/GenBank/DDBJ databases">
        <authorList>
            <person name="Fulton L."/>
            <person name="Clifton S."/>
            <person name="Fulton B."/>
            <person name="Xu J."/>
            <person name="Minx P."/>
            <person name="Pepin K.H."/>
            <person name="Johnson M."/>
            <person name="Thiruvilangam P."/>
            <person name="Bhonagiri V."/>
            <person name="Nash W.E."/>
            <person name="Mardis E.R."/>
            <person name="Wilson R.K."/>
        </authorList>
    </citation>
    <scope>NUCLEOTIDE SEQUENCE [LARGE SCALE GENOMIC DNA]</scope>
    <source>
        <strain evidence="1 2">ATCC 27756</strain>
    </source>
</reference>
<accession>A5KIS9</accession>
<dbReference type="HOGENOM" id="CLU_3257432_0_0_9"/>
<dbReference type="PaxDb" id="411460-RUMTOR_00126"/>
<dbReference type="EMBL" id="AAVP02000001">
    <property type="protein sequence ID" value="EDK25233.1"/>
    <property type="molecule type" value="Genomic_DNA"/>
</dbReference>
<dbReference type="AlphaFoldDB" id="A5KIS9"/>
<proteinExistence type="predicted"/>
<reference evidence="1 2" key="2">
    <citation type="submission" date="2007-04" db="EMBL/GenBank/DDBJ databases">
        <title>Draft genome sequence of Ruminococcus torques (ATCC 27756).</title>
        <authorList>
            <person name="Sudarsanam P."/>
            <person name="Ley R."/>
            <person name="Guruge J."/>
            <person name="Turnbaugh P.J."/>
            <person name="Mahowald M."/>
            <person name="Liep D."/>
            <person name="Gordon J."/>
        </authorList>
    </citation>
    <scope>NUCLEOTIDE SEQUENCE [LARGE SCALE GENOMIC DNA]</scope>
    <source>
        <strain evidence="1 2">ATCC 27756</strain>
    </source>
</reference>
<gene>
    <name evidence="1" type="ORF">RUMTOR_00126</name>
</gene>
<evidence type="ECO:0000313" key="1">
    <source>
        <dbReference type="EMBL" id="EDK25233.1"/>
    </source>
</evidence>
<comment type="caution">
    <text evidence="1">The sequence shown here is derived from an EMBL/GenBank/DDBJ whole genome shotgun (WGS) entry which is preliminary data.</text>
</comment>
<organism evidence="1 2">
    <name type="scientific">[Ruminococcus] torques ATCC 27756</name>
    <dbReference type="NCBI Taxonomy" id="411460"/>
    <lineage>
        <taxon>Bacteria</taxon>
        <taxon>Bacillati</taxon>
        <taxon>Bacillota</taxon>
        <taxon>Clostridia</taxon>
        <taxon>Lachnospirales</taxon>
        <taxon>Lachnospiraceae</taxon>
        <taxon>Mediterraneibacter</taxon>
    </lineage>
</organism>
<protein>
    <submittedName>
        <fullName evidence="1">Uncharacterized protein</fullName>
    </submittedName>
</protein>
<dbReference type="Proteomes" id="UP000003577">
    <property type="component" value="Unassembled WGS sequence"/>
</dbReference>
<name>A5KIS9_9FIRM</name>